<keyword evidence="2 7" id="KW-0808">Transferase</keyword>
<feature type="binding site" evidence="6 7">
    <location>
        <position position="231"/>
    </location>
    <ligand>
        <name>Zn(2+)</name>
        <dbReference type="ChEBI" id="CHEBI:29105"/>
    </ligand>
</feature>
<comment type="pathway">
    <text evidence="5">Amino-acid biosynthesis; L-methionine biosynthesis via de novo pathway.</text>
</comment>
<evidence type="ECO:0000256" key="5">
    <source>
        <dbReference type="ARBA" id="ARBA00034478"/>
    </source>
</evidence>
<evidence type="ECO:0000259" key="9">
    <source>
        <dbReference type="PROSITE" id="PS50970"/>
    </source>
</evidence>
<evidence type="ECO:0000313" key="11">
    <source>
        <dbReference type="Proteomes" id="UP001168990"/>
    </source>
</evidence>
<dbReference type="FunFam" id="3.20.20.330:FF:000002">
    <property type="entry name" value="Homocysteine S-methyltransferase"/>
    <property type="match status" value="1"/>
</dbReference>
<evidence type="ECO:0000256" key="6">
    <source>
        <dbReference type="PIRSR" id="PIRSR037505-2"/>
    </source>
</evidence>
<feature type="domain" description="Hcy-binding" evidence="9">
    <location>
        <begin position="1"/>
        <end position="314"/>
    </location>
</feature>
<dbReference type="Pfam" id="PF02574">
    <property type="entry name" value="S-methyl_trans"/>
    <property type="match status" value="1"/>
</dbReference>
<keyword evidence="8" id="KW-0175">Coiled coil</keyword>
<dbReference type="GO" id="GO:0033528">
    <property type="term" value="P:S-methylmethionine cycle"/>
    <property type="evidence" value="ECO:0007669"/>
    <property type="project" value="TreeGrafter"/>
</dbReference>
<keyword evidence="4 6" id="KW-0862">Zinc</keyword>
<comment type="cofactor">
    <cofactor evidence="6">
        <name>Zn(2+)</name>
        <dbReference type="ChEBI" id="CHEBI:29105"/>
    </cofactor>
    <text evidence="6">Binds 1 zinc ion per subunit.</text>
</comment>
<gene>
    <name evidence="10" type="ORF">PV328_003748</name>
</gene>
<dbReference type="PROSITE" id="PS50970">
    <property type="entry name" value="HCY"/>
    <property type="match status" value="1"/>
</dbReference>
<evidence type="ECO:0000313" key="10">
    <source>
        <dbReference type="EMBL" id="KAK0165211.1"/>
    </source>
</evidence>
<dbReference type="GO" id="GO:0032259">
    <property type="term" value="P:methylation"/>
    <property type="evidence" value="ECO:0007669"/>
    <property type="project" value="UniProtKB-KW"/>
</dbReference>
<dbReference type="PANTHER" id="PTHR46015">
    <property type="entry name" value="ZGC:172121"/>
    <property type="match status" value="1"/>
</dbReference>
<evidence type="ECO:0000256" key="1">
    <source>
        <dbReference type="ARBA" id="ARBA00022603"/>
    </source>
</evidence>
<feature type="coiled-coil region" evidence="8">
    <location>
        <begin position="80"/>
        <end position="107"/>
    </location>
</feature>
<keyword evidence="1 7" id="KW-0489">Methyltransferase</keyword>
<sequence length="326" mass="35735">MTKVTVLDGSFSAQISKHVGKSADGDPLWTARHLITYPNAVRDAHLDFLRAGSDIIETNTYQASVDGFCKYLGITESDSLDLIKKAVELAEQAVKIYKEEIANDDEALNVNPVIAGSCGPYGAILHNASEYTGAYGKTVSQDFLKDWHRPRINTLIDSGINLLAIETIPSAEEAEALIELLKEFPNVKAWLSFSCANDGSTIADGTEFHEIALRCYNNAAPDQLVAIGINCLSPQYVTSYLSKLNKHNTGKAAVPLIVYPNSGEIYKPGEGWQGDEKDVNIGTYVHEWLDMGVQYIGGCCRTTAVDIAKIRAQVETWRSQERETTV</sequence>
<evidence type="ECO:0000256" key="8">
    <source>
        <dbReference type="SAM" id="Coils"/>
    </source>
</evidence>
<dbReference type="GO" id="GO:0009086">
    <property type="term" value="P:methionine biosynthetic process"/>
    <property type="evidence" value="ECO:0007669"/>
    <property type="project" value="InterPro"/>
</dbReference>
<dbReference type="GO" id="GO:0008270">
    <property type="term" value="F:zinc ion binding"/>
    <property type="evidence" value="ECO:0007669"/>
    <property type="project" value="InterPro"/>
</dbReference>
<accession>A0AA39F9A1</accession>
<dbReference type="GO" id="GO:0008898">
    <property type="term" value="F:S-adenosylmethionine-homocysteine S-methyltransferase activity"/>
    <property type="evidence" value="ECO:0007669"/>
    <property type="project" value="TreeGrafter"/>
</dbReference>
<evidence type="ECO:0000256" key="4">
    <source>
        <dbReference type="ARBA" id="ARBA00022833"/>
    </source>
</evidence>
<comment type="caution">
    <text evidence="10">The sequence shown here is derived from an EMBL/GenBank/DDBJ whole genome shotgun (WGS) entry which is preliminary data.</text>
</comment>
<reference evidence="10" key="2">
    <citation type="submission" date="2023-03" db="EMBL/GenBank/DDBJ databases">
        <authorList>
            <person name="Inwood S.N."/>
            <person name="Skelly J.G."/>
            <person name="Guhlin J."/>
            <person name="Harrop T.W.R."/>
            <person name="Goldson S.G."/>
            <person name="Dearden P.K."/>
        </authorList>
    </citation>
    <scope>NUCLEOTIDE SEQUENCE</scope>
    <source>
        <strain evidence="10">Irish</strain>
        <tissue evidence="10">Whole body</tissue>
    </source>
</reference>
<dbReference type="Proteomes" id="UP001168990">
    <property type="component" value="Unassembled WGS sequence"/>
</dbReference>
<dbReference type="SUPFAM" id="SSF82282">
    <property type="entry name" value="Homocysteine S-methyltransferase"/>
    <property type="match status" value="1"/>
</dbReference>
<dbReference type="NCBIfam" id="NF007020">
    <property type="entry name" value="PRK09485.1"/>
    <property type="match status" value="1"/>
</dbReference>
<proteinExistence type="predicted"/>
<feature type="binding site" evidence="6 7">
    <location>
        <position position="299"/>
    </location>
    <ligand>
        <name>Zn(2+)</name>
        <dbReference type="ChEBI" id="CHEBI:29105"/>
    </ligand>
</feature>
<reference evidence="10" key="1">
    <citation type="journal article" date="2023" name="bioRxiv">
        <title>Scaffold-level genome assemblies of two parasitoid biocontrol wasps reveal the parthenogenesis mechanism and an associated novel virus.</title>
        <authorList>
            <person name="Inwood S."/>
            <person name="Skelly J."/>
            <person name="Guhlin J."/>
            <person name="Harrop T."/>
            <person name="Goldson S."/>
            <person name="Dearden P."/>
        </authorList>
    </citation>
    <scope>NUCLEOTIDE SEQUENCE</scope>
    <source>
        <strain evidence="10">Irish</strain>
        <tissue evidence="10">Whole body</tissue>
    </source>
</reference>
<keyword evidence="11" id="KW-1185">Reference proteome</keyword>
<feature type="binding site" evidence="6 7">
    <location>
        <position position="300"/>
    </location>
    <ligand>
        <name>Zn(2+)</name>
        <dbReference type="ChEBI" id="CHEBI:29105"/>
    </ligand>
</feature>
<protein>
    <recommendedName>
        <fullName evidence="9">Hcy-binding domain-containing protein</fullName>
    </recommendedName>
</protein>
<evidence type="ECO:0000256" key="3">
    <source>
        <dbReference type="ARBA" id="ARBA00022723"/>
    </source>
</evidence>
<dbReference type="InterPro" id="IPR003726">
    <property type="entry name" value="HCY_dom"/>
</dbReference>
<dbReference type="Gene3D" id="3.20.20.330">
    <property type="entry name" value="Homocysteine-binding-like domain"/>
    <property type="match status" value="1"/>
</dbReference>
<dbReference type="InterPro" id="IPR036589">
    <property type="entry name" value="HCY_dom_sf"/>
</dbReference>
<dbReference type="PANTHER" id="PTHR46015:SF1">
    <property type="entry name" value="HOMOCYSTEINE S-METHYLTRANSFERASE-LIKE ISOFORM 1"/>
    <property type="match status" value="1"/>
</dbReference>
<evidence type="ECO:0000256" key="2">
    <source>
        <dbReference type="ARBA" id="ARBA00022679"/>
    </source>
</evidence>
<dbReference type="InterPro" id="IPR017226">
    <property type="entry name" value="BHMT-like"/>
</dbReference>
<dbReference type="InterPro" id="IPR051486">
    <property type="entry name" value="Hcy_S-methyltransferase"/>
</dbReference>
<organism evidence="10 11">
    <name type="scientific">Microctonus aethiopoides</name>
    <dbReference type="NCBI Taxonomy" id="144406"/>
    <lineage>
        <taxon>Eukaryota</taxon>
        <taxon>Metazoa</taxon>
        <taxon>Ecdysozoa</taxon>
        <taxon>Arthropoda</taxon>
        <taxon>Hexapoda</taxon>
        <taxon>Insecta</taxon>
        <taxon>Pterygota</taxon>
        <taxon>Neoptera</taxon>
        <taxon>Endopterygota</taxon>
        <taxon>Hymenoptera</taxon>
        <taxon>Apocrita</taxon>
        <taxon>Ichneumonoidea</taxon>
        <taxon>Braconidae</taxon>
        <taxon>Euphorinae</taxon>
        <taxon>Microctonus</taxon>
    </lineage>
</organism>
<name>A0AA39F9A1_9HYME</name>
<dbReference type="AlphaFoldDB" id="A0AA39F9A1"/>
<dbReference type="PIRSF" id="PIRSF037505">
    <property type="entry name" value="Betaine_HMT"/>
    <property type="match status" value="1"/>
</dbReference>
<keyword evidence="3 6" id="KW-0479">Metal-binding</keyword>
<evidence type="ECO:0000256" key="7">
    <source>
        <dbReference type="PROSITE-ProRule" id="PRU00333"/>
    </source>
</evidence>
<dbReference type="EMBL" id="JAQQBS010001422">
    <property type="protein sequence ID" value="KAK0165211.1"/>
    <property type="molecule type" value="Genomic_DNA"/>
</dbReference>